<keyword evidence="6 7" id="KW-0482">Metalloprotease</keyword>
<dbReference type="EMBL" id="DVHI01000061">
    <property type="protein sequence ID" value="HIR62838.1"/>
    <property type="molecule type" value="Genomic_DNA"/>
</dbReference>
<evidence type="ECO:0000259" key="8">
    <source>
        <dbReference type="Pfam" id="PF01432"/>
    </source>
</evidence>
<evidence type="ECO:0000256" key="4">
    <source>
        <dbReference type="ARBA" id="ARBA00022801"/>
    </source>
</evidence>
<dbReference type="InterPro" id="IPR024077">
    <property type="entry name" value="Neurolysin/TOP_dom2"/>
</dbReference>
<keyword evidence="2 7" id="KW-0645">Protease</keyword>
<dbReference type="Pfam" id="PF01432">
    <property type="entry name" value="Peptidase_M3"/>
    <property type="match status" value="1"/>
</dbReference>
<keyword evidence="5 7" id="KW-0862">Zinc</keyword>
<reference evidence="9" key="1">
    <citation type="submission" date="2020-10" db="EMBL/GenBank/DDBJ databases">
        <authorList>
            <person name="Gilroy R."/>
        </authorList>
    </citation>
    <scope>NUCLEOTIDE SEQUENCE</scope>
    <source>
        <strain evidence="9">ChiHjej13B12-12457</strain>
    </source>
</reference>
<name>A0A9D1E1H0_9BACT</name>
<accession>A0A9D1E1H0</accession>
<comment type="caution">
    <text evidence="9">The sequence shown here is derived from an EMBL/GenBank/DDBJ whole genome shotgun (WGS) entry which is preliminary data.</text>
</comment>
<proteinExistence type="inferred from homology"/>
<dbReference type="PROSITE" id="PS51257">
    <property type="entry name" value="PROKAR_LIPOPROTEIN"/>
    <property type="match status" value="1"/>
</dbReference>
<dbReference type="GO" id="GO:0004222">
    <property type="term" value="F:metalloendopeptidase activity"/>
    <property type="evidence" value="ECO:0007669"/>
    <property type="project" value="InterPro"/>
</dbReference>
<keyword evidence="4 7" id="KW-0378">Hydrolase</keyword>
<keyword evidence="3 7" id="KW-0479">Metal-binding</keyword>
<dbReference type="AlphaFoldDB" id="A0A9D1E1H0"/>
<dbReference type="Gene3D" id="3.40.390.10">
    <property type="entry name" value="Collagenase (Catalytic Domain)"/>
    <property type="match status" value="1"/>
</dbReference>
<dbReference type="InterPro" id="IPR001567">
    <property type="entry name" value="Pept_M3A_M3B_dom"/>
</dbReference>
<dbReference type="Gene3D" id="1.10.1370.10">
    <property type="entry name" value="Neurolysin, domain 3"/>
    <property type="match status" value="1"/>
</dbReference>
<dbReference type="InterPro" id="IPR024079">
    <property type="entry name" value="MetalloPept_cat_dom_sf"/>
</dbReference>
<dbReference type="InterPro" id="IPR034005">
    <property type="entry name" value="M3A_DCP"/>
</dbReference>
<evidence type="ECO:0000256" key="5">
    <source>
        <dbReference type="ARBA" id="ARBA00022833"/>
    </source>
</evidence>
<dbReference type="PANTHER" id="PTHR43660:SF1">
    <property type="entry name" value="DIPEPTIDYL CARBOXYPEPTIDASE"/>
    <property type="match status" value="1"/>
</dbReference>
<dbReference type="Proteomes" id="UP000886744">
    <property type="component" value="Unassembled WGS sequence"/>
</dbReference>
<feature type="domain" description="Peptidase M3A/M3B catalytic" evidence="8">
    <location>
        <begin position="252"/>
        <end position="698"/>
    </location>
</feature>
<dbReference type="PANTHER" id="PTHR43660">
    <property type="entry name" value="DIPEPTIDYL CARBOXYPEPTIDASE"/>
    <property type="match status" value="1"/>
</dbReference>
<evidence type="ECO:0000256" key="7">
    <source>
        <dbReference type="RuleBase" id="RU003435"/>
    </source>
</evidence>
<protein>
    <submittedName>
        <fullName evidence="9">M3 family metallopeptidase</fullName>
    </submittedName>
</protein>
<dbReference type="Gene3D" id="1.10.1370.40">
    <property type="match status" value="1"/>
</dbReference>
<evidence type="ECO:0000313" key="10">
    <source>
        <dbReference type="Proteomes" id="UP000886744"/>
    </source>
</evidence>
<gene>
    <name evidence="9" type="ORF">IAC94_04875</name>
</gene>
<dbReference type="GO" id="GO:0005829">
    <property type="term" value="C:cytosol"/>
    <property type="evidence" value="ECO:0007669"/>
    <property type="project" value="TreeGrafter"/>
</dbReference>
<dbReference type="GO" id="GO:0004180">
    <property type="term" value="F:carboxypeptidase activity"/>
    <property type="evidence" value="ECO:0007669"/>
    <property type="project" value="TreeGrafter"/>
</dbReference>
<dbReference type="GO" id="GO:0046872">
    <property type="term" value="F:metal ion binding"/>
    <property type="evidence" value="ECO:0007669"/>
    <property type="project" value="UniProtKB-UniRule"/>
</dbReference>
<organism evidence="9 10">
    <name type="scientific">Candidatus Coprenecus avistercoris</name>
    <dbReference type="NCBI Taxonomy" id="2840730"/>
    <lineage>
        <taxon>Bacteria</taxon>
        <taxon>Pseudomonadati</taxon>
        <taxon>Bacteroidota</taxon>
        <taxon>Bacteroidia</taxon>
        <taxon>Bacteroidales</taxon>
        <taxon>Rikenellaceae</taxon>
        <taxon>Rikenellaceae incertae sedis</taxon>
        <taxon>Candidatus Coprenecus</taxon>
    </lineage>
</organism>
<dbReference type="GO" id="GO:0006508">
    <property type="term" value="P:proteolysis"/>
    <property type="evidence" value="ECO:0007669"/>
    <property type="project" value="UniProtKB-KW"/>
</dbReference>
<dbReference type="InterPro" id="IPR045090">
    <property type="entry name" value="Pept_M3A_M3B"/>
</dbReference>
<comment type="cofactor">
    <cofactor evidence="7">
        <name>Zn(2+)</name>
        <dbReference type="ChEBI" id="CHEBI:29105"/>
    </cofactor>
    <text evidence="7">Binds 1 zinc ion.</text>
</comment>
<comment type="similarity">
    <text evidence="1 7">Belongs to the peptidase M3 family.</text>
</comment>
<dbReference type="CDD" id="cd06456">
    <property type="entry name" value="M3A_DCP"/>
    <property type="match status" value="1"/>
</dbReference>
<evidence type="ECO:0000256" key="2">
    <source>
        <dbReference type="ARBA" id="ARBA00022670"/>
    </source>
</evidence>
<evidence type="ECO:0000256" key="1">
    <source>
        <dbReference type="ARBA" id="ARBA00006040"/>
    </source>
</evidence>
<evidence type="ECO:0000256" key="3">
    <source>
        <dbReference type="ARBA" id="ARBA00022723"/>
    </source>
</evidence>
<evidence type="ECO:0000313" key="9">
    <source>
        <dbReference type="EMBL" id="HIR62838.1"/>
    </source>
</evidence>
<sequence length="700" mass="79155">MKKILFSTAILTLALMMTSCDNRKNPLLEEWDAPFGIPPFEEVQIDDYKPAVLAAIEEHNKEIDAIVNNPAAPDFENTIVALDNAGGLFSRVYSVFGSETSINSTPELMAIETELAPVVSAHFNEISLNEKLYERVKAVYDNRENLNLEPDQMRLLTETYKGYERAGATLPADKKEELKKINSRISELQLKFEQNVLKETAAFTLVVDDEADLAGLPQAAIDAAAQRAEEKGMGGMWVFGLDNASVMPFLQFDDNRELRTKLLNGYLNRGNNDDANDNKAIIVEMVNLYNQKAKIMGYDNYAEFVLEDRMAKTPEAVYNLLDQLWKPALKSARRELADMYPIAKAQGVNGELTAADWRYYFEKAKAEKFNLSEDELKPYFQFDNVREGIFYVANRLYGITFTQLHNVPVPHPEALAFECKDADGSTLGIIFMDMFARPGFKRGGAWCGGYREQYYKDGERVIPIVTICGNFTRGTGDAPALLTPDETETYFHEFGHALQSLLQDVRYQGNASMTRDFVELPSQINEHWAFEPEVLKVYAKHYETGEVIPQELVDKLDKSGKYGQGFATTEYLAASLLDMDYFIMDEIPADLDVNKFEAKVLGDRGLLSQIPPRYRSTYFTHVFGGGYTVGYYSYIWAEVLDADAYEAFKETGDIFNQEVARKFREEVLERGGEDDAMTLYVNFRGKEPGIDPLLANRGLK</sequence>
<evidence type="ECO:0000256" key="6">
    <source>
        <dbReference type="ARBA" id="ARBA00023049"/>
    </source>
</evidence>
<dbReference type="SUPFAM" id="SSF55486">
    <property type="entry name" value="Metalloproteases ('zincins'), catalytic domain"/>
    <property type="match status" value="1"/>
</dbReference>
<reference evidence="9" key="2">
    <citation type="journal article" date="2021" name="PeerJ">
        <title>Extensive microbial diversity within the chicken gut microbiome revealed by metagenomics and culture.</title>
        <authorList>
            <person name="Gilroy R."/>
            <person name="Ravi A."/>
            <person name="Getino M."/>
            <person name="Pursley I."/>
            <person name="Horton D.L."/>
            <person name="Alikhan N.F."/>
            <person name="Baker D."/>
            <person name="Gharbi K."/>
            <person name="Hall N."/>
            <person name="Watson M."/>
            <person name="Adriaenssens E.M."/>
            <person name="Foster-Nyarko E."/>
            <person name="Jarju S."/>
            <person name="Secka A."/>
            <person name="Antonio M."/>
            <person name="Oren A."/>
            <person name="Chaudhuri R.R."/>
            <person name="La Ragione R."/>
            <person name="Hildebrand F."/>
            <person name="Pallen M.J."/>
        </authorList>
    </citation>
    <scope>NUCLEOTIDE SEQUENCE</scope>
    <source>
        <strain evidence="9">ChiHjej13B12-12457</strain>
    </source>
</reference>